<comment type="similarity">
    <text evidence="1 3">Belongs to the short-chain dehydrogenases/reductases (SDR) family.</text>
</comment>
<dbReference type="PANTHER" id="PTHR44196:SF1">
    <property type="entry name" value="DEHYDROGENASE_REDUCTASE SDR FAMILY MEMBER 7B"/>
    <property type="match status" value="1"/>
</dbReference>
<name>A0A1G7BCB2_9PROT</name>
<accession>A0A1G7BCB2</accession>
<dbReference type="PRINTS" id="PR00080">
    <property type="entry name" value="SDRFAMILY"/>
</dbReference>
<dbReference type="SUPFAM" id="SSF51735">
    <property type="entry name" value="NAD(P)-binding Rossmann-fold domains"/>
    <property type="match status" value="1"/>
</dbReference>
<gene>
    <name evidence="5" type="ORF">SAMN04488071_2454</name>
</gene>
<reference evidence="5 6" key="1">
    <citation type="submission" date="2016-10" db="EMBL/GenBank/DDBJ databases">
        <authorList>
            <person name="de Groot N.N."/>
        </authorList>
    </citation>
    <scope>NUCLEOTIDE SEQUENCE [LARGE SCALE GENOMIC DNA]</scope>
    <source>
        <strain evidence="5 6">CGMCC 1.9109</strain>
    </source>
</reference>
<dbReference type="SMART" id="SM00822">
    <property type="entry name" value="PKS_KR"/>
    <property type="match status" value="1"/>
</dbReference>
<dbReference type="AlphaFoldDB" id="A0A1G7BCB2"/>
<dbReference type="InterPro" id="IPR002347">
    <property type="entry name" value="SDR_fam"/>
</dbReference>
<dbReference type="Proteomes" id="UP000183685">
    <property type="component" value="Unassembled WGS sequence"/>
</dbReference>
<dbReference type="GO" id="GO:0016020">
    <property type="term" value="C:membrane"/>
    <property type="evidence" value="ECO:0007669"/>
    <property type="project" value="TreeGrafter"/>
</dbReference>
<evidence type="ECO:0000256" key="2">
    <source>
        <dbReference type="ARBA" id="ARBA00023002"/>
    </source>
</evidence>
<dbReference type="InterPro" id="IPR036291">
    <property type="entry name" value="NAD(P)-bd_dom_sf"/>
</dbReference>
<evidence type="ECO:0000313" key="5">
    <source>
        <dbReference type="EMBL" id="SDE24661.1"/>
    </source>
</evidence>
<keyword evidence="6" id="KW-1185">Reference proteome</keyword>
<evidence type="ECO:0000256" key="1">
    <source>
        <dbReference type="ARBA" id="ARBA00006484"/>
    </source>
</evidence>
<dbReference type="InterPro" id="IPR057326">
    <property type="entry name" value="KR_dom"/>
</dbReference>
<dbReference type="STRING" id="637679.GCA_001550055_03619"/>
<protein>
    <submittedName>
        <fullName evidence="5">Short chain dehydrogenase</fullName>
    </submittedName>
</protein>
<proteinExistence type="inferred from homology"/>
<dbReference type="GO" id="GO:0016491">
    <property type="term" value="F:oxidoreductase activity"/>
    <property type="evidence" value="ECO:0007669"/>
    <property type="project" value="UniProtKB-KW"/>
</dbReference>
<feature type="domain" description="Ketoreductase" evidence="4">
    <location>
        <begin position="5"/>
        <end position="187"/>
    </location>
</feature>
<evidence type="ECO:0000256" key="3">
    <source>
        <dbReference type="RuleBase" id="RU000363"/>
    </source>
</evidence>
<keyword evidence="2" id="KW-0560">Oxidoreductase</keyword>
<dbReference type="RefSeq" id="WP_068307573.1">
    <property type="nucleotide sequence ID" value="NZ_FNAK01000005.1"/>
</dbReference>
<organism evidence="5 6">
    <name type="scientific">Kordiimonas lacus</name>
    <dbReference type="NCBI Taxonomy" id="637679"/>
    <lineage>
        <taxon>Bacteria</taxon>
        <taxon>Pseudomonadati</taxon>
        <taxon>Pseudomonadota</taxon>
        <taxon>Alphaproteobacteria</taxon>
        <taxon>Kordiimonadales</taxon>
        <taxon>Kordiimonadaceae</taxon>
        <taxon>Kordiimonas</taxon>
    </lineage>
</organism>
<dbReference type="Gene3D" id="3.40.50.720">
    <property type="entry name" value="NAD(P)-binding Rossmann-like Domain"/>
    <property type="match status" value="1"/>
</dbReference>
<sequence length="276" mass="29616">MAKLETVFITGAASGIGLALAQALAARGATLYLTDVNGPGLEDAVAELTARQVNVHSCVLDVSDRAAFEAAVADAEAKMGGIDILFNNAGVSLSDTVDKMTYTDLEWVMNINFYGVVYGTKAALKGMLARGHGHIVNISSLFGIIGIPSQSAYCAAKHAVKGFNESLFYELQGTGVQIHSVHPGGVDTNIVRSGKHLHNIQGDVDPEEVQKNFQDMAVTTPEAAAQTILAGVDKGTYRILVGPDAKSADRLQRWMPNIWRKLFQKKLEAWNRDGIF</sequence>
<dbReference type="EMBL" id="FNAK01000005">
    <property type="protein sequence ID" value="SDE24661.1"/>
    <property type="molecule type" value="Genomic_DNA"/>
</dbReference>
<dbReference type="OrthoDB" id="9781689at2"/>
<dbReference type="Pfam" id="PF00106">
    <property type="entry name" value="adh_short"/>
    <property type="match status" value="1"/>
</dbReference>
<dbReference type="PRINTS" id="PR00081">
    <property type="entry name" value="GDHRDH"/>
</dbReference>
<evidence type="ECO:0000313" key="6">
    <source>
        <dbReference type="Proteomes" id="UP000183685"/>
    </source>
</evidence>
<dbReference type="PANTHER" id="PTHR44196">
    <property type="entry name" value="DEHYDROGENASE/REDUCTASE SDR FAMILY MEMBER 7B"/>
    <property type="match status" value="1"/>
</dbReference>
<dbReference type="FunFam" id="3.40.50.720:FF:000084">
    <property type="entry name" value="Short-chain dehydrogenase reductase"/>
    <property type="match status" value="1"/>
</dbReference>
<evidence type="ECO:0000259" key="4">
    <source>
        <dbReference type="SMART" id="SM00822"/>
    </source>
</evidence>